<protein>
    <submittedName>
        <fullName evidence="2">Similar to transcription factor Zn, C2H2</fullName>
    </submittedName>
</protein>
<name>G2YHY6_BOTF4</name>
<sequence length="59" mass="6386">MSLASTQHPFNNTSLPSTNDLESKNPPDETEANISTIIGAYTNGQKHTSMERGSTAYTQ</sequence>
<feature type="compositionally biased region" description="Polar residues" evidence="1">
    <location>
        <begin position="1"/>
        <end position="20"/>
    </location>
</feature>
<dbReference type="HOGENOM" id="CLU_2960500_0_0_1"/>
<dbReference type="Proteomes" id="UP000008177">
    <property type="component" value="Unplaced contigs"/>
</dbReference>
<evidence type="ECO:0000313" key="2">
    <source>
        <dbReference type="EMBL" id="CCD51323.1"/>
    </source>
</evidence>
<dbReference type="STRING" id="999810.G2YHY6"/>
<dbReference type="EMBL" id="FQ790337">
    <property type="protein sequence ID" value="CCD51323.1"/>
    <property type="molecule type" value="Genomic_DNA"/>
</dbReference>
<organism evidence="2 3">
    <name type="scientific">Botryotinia fuckeliana (strain T4)</name>
    <name type="common">Noble rot fungus</name>
    <name type="synonym">Botrytis cinerea</name>
    <dbReference type="NCBI Taxonomy" id="999810"/>
    <lineage>
        <taxon>Eukaryota</taxon>
        <taxon>Fungi</taxon>
        <taxon>Dikarya</taxon>
        <taxon>Ascomycota</taxon>
        <taxon>Pezizomycotina</taxon>
        <taxon>Leotiomycetes</taxon>
        <taxon>Helotiales</taxon>
        <taxon>Sclerotiniaceae</taxon>
        <taxon>Botrytis</taxon>
    </lineage>
</organism>
<reference evidence="3" key="1">
    <citation type="journal article" date="2011" name="PLoS Genet.">
        <title>Genomic analysis of the necrotrophic fungal pathogens Sclerotinia sclerotiorum and Botrytis cinerea.</title>
        <authorList>
            <person name="Amselem J."/>
            <person name="Cuomo C.A."/>
            <person name="van Kan J.A."/>
            <person name="Viaud M."/>
            <person name="Benito E.P."/>
            <person name="Couloux A."/>
            <person name="Coutinho P.M."/>
            <person name="de Vries R.P."/>
            <person name="Dyer P.S."/>
            <person name="Fillinger S."/>
            <person name="Fournier E."/>
            <person name="Gout L."/>
            <person name="Hahn M."/>
            <person name="Kohn L."/>
            <person name="Lapalu N."/>
            <person name="Plummer K.M."/>
            <person name="Pradier J.M."/>
            <person name="Quevillon E."/>
            <person name="Sharon A."/>
            <person name="Simon A."/>
            <person name="ten Have A."/>
            <person name="Tudzynski B."/>
            <person name="Tudzynski P."/>
            <person name="Wincker P."/>
            <person name="Andrew M."/>
            <person name="Anthouard V."/>
            <person name="Beever R.E."/>
            <person name="Beffa R."/>
            <person name="Benoit I."/>
            <person name="Bouzid O."/>
            <person name="Brault B."/>
            <person name="Chen Z."/>
            <person name="Choquer M."/>
            <person name="Collemare J."/>
            <person name="Cotton P."/>
            <person name="Danchin E.G."/>
            <person name="Da Silva C."/>
            <person name="Gautier A."/>
            <person name="Giraud C."/>
            <person name="Giraud T."/>
            <person name="Gonzalez C."/>
            <person name="Grossetete S."/>
            <person name="Guldener U."/>
            <person name="Henrissat B."/>
            <person name="Howlett B.J."/>
            <person name="Kodira C."/>
            <person name="Kretschmer M."/>
            <person name="Lappartient A."/>
            <person name="Leroch M."/>
            <person name="Levis C."/>
            <person name="Mauceli E."/>
            <person name="Neuveglise C."/>
            <person name="Oeser B."/>
            <person name="Pearson M."/>
            <person name="Poulain J."/>
            <person name="Poussereau N."/>
            <person name="Quesneville H."/>
            <person name="Rascle C."/>
            <person name="Schumacher J."/>
            <person name="Segurens B."/>
            <person name="Sexton A."/>
            <person name="Silva E."/>
            <person name="Sirven C."/>
            <person name="Soanes D.M."/>
            <person name="Talbot N.J."/>
            <person name="Templeton M."/>
            <person name="Yandava C."/>
            <person name="Yarden O."/>
            <person name="Zeng Q."/>
            <person name="Rollins J.A."/>
            <person name="Lebrun M.H."/>
            <person name="Dickman M."/>
        </authorList>
    </citation>
    <scope>NUCLEOTIDE SEQUENCE [LARGE SCALE GENOMIC DNA]</scope>
    <source>
        <strain evidence="3">T4</strain>
    </source>
</reference>
<dbReference type="InParanoid" id="G2YHY6"/>
<feature type="compositionally biased region" description="Polar residues" evidence="1">
    <location>
        <begin position="32"/>
        <end position="59"/>
    </location>
</feature>
<dbReference type="AlphaFoldDB" id="G2YHY6"/>
<evidence type="ECO:0000313" key="3">
    <source>
        <dbReference type="Proteomes" id="UP000008177"/>
    </source>
</evidence>
<feature type="region of interest" description="Disordered" evidence="1">
    <location>
        <begin position="1"/>
        <end position="59"/>
    </location>
</feature>
<dbReference type="OrthoDB" id="1939603at2759"/>
<evidence type="ECO:0000256" key="1">
    <source>
        <dbReference type="SAM" id="MobiDB-lite"/>
    </source>
</evidence>
<proteinExistence type="predicted"/>
<gene>
    <name evidence="2" type="ORF">BofuT4_P016290.1</name>
</gene>
<accession>G2YHY6</accession>